<evidence type="ECO:0000256" key="2">
    <source>
        <dbReference type="ARBA" id="ARBA00022692"/>
    </source>
</evidence>
<dbReference type="InterPro" id="IPR051533">
    <property type="entry name" value="WaaL-like"/>
</dbReference>
<dbReference type="EMBL" id="BAAAEO010000006">
    <property type="protein sequence ID" value="GAA0564152.1"/>
    <property type="molecule type" value="Genomic_DNA"/>
</dbReference>
<feature type="domain" description="O-antigen ligase-related" evidence="6">
    <location>
        <begin position="208"/>
        <end position="326"/>
    </location>
</feature>
<dbReference type="Pfam" id="PF04932">
    <property type="entry name" value="Wzy_C"/>
    <property type="match status" value="1"/>
</dbReference>
<feature type="transmembrane region" description="Helical" evidence="5">
    <location>
        <begin position="319"/>
        <end position="337"/>
    </location>
</feature>
<keyword evidence="2 5" id="KW-0812">Transmembrane</keyword>
<proteinExistence type="predicted"/>
<feature type="transmembrane region" description="Helical" evidence="5">
    <location>
        <begin position="126"/>
        <end position="143"/>
    </location>
</feature>
<feature type="transmembrane region" description="Helical" evidence="5">
    <location>
        <begin position="46"/>
        <end position="63"/>
    </location>
</feature>
<keyword evidence="3 5" id="KW-1133">Transmembrane helix</keyword>
<feature type="transmembrane region" description="Helical" evidence="5">
    <location>
        <begin position="400"/>
        <end position="423"/>
    </location>
</feature>
<evidence type="ECO:0000256" key="1">
    <source>
        <dbReference type="ARBA" id="ARBA00004141"/>
    </source>
</evidence>
<dbReference type="GO" id="GO:0016874">
    <property type="term" value="F:ligase activity"/>
    <property type="evidence" value="ECO:0007669"/>
    <property type="project" value="UniProtKB-KW"/>
</dbReference>
<dbReference type="InterPro" id="IPR007016">
    <property type="entry name" value="O-antigen_ligase-rel_domated"/>
</dbReference>
<accession>A0ABN1ED60</accession>
<feature type="transmembrane region" description="Helical" evidence="5">
    <location>
        <begin position="243"/>
        <end position="261"/>
    </location>
</feature>
<evidence type="ECO:0000256" key="4">
    <source>
        <dbReference type="ARBA" id="ARBA00023136"/>
    </source>
</evidence>
<keyword evidence="4 5" id="KW-0472">Membrane</keyword>
<feature type="transmembrane region" description="Helical" evidence="5">
    <location>
        <begin position="100"/>
        <end position="120"/>
    </location>
</feature>
<dbReference type="PANTHER" id="PTHR37422">
    <property type="entry name" value="TEICHURONIC ACID BIOSYNTHESIS PROTEIN TUAE"/>
    <property type="match status" value="1"/>
</dbReference>
<feature type="transmembrane region" description="Helical" evidence="5">
    <location>
        <begin position="435"/>
        <end position="453"/>
    </location>
</feature>
<name>A0ABN1ED60_9GAMM</name>
<protein>
    <submittedName>
        <fullName evidence="7">O-antigen ligase family protein</fullName>
    </submittedName>
</protein>
<keyword evidence="7" id="KW-0436">Ligase</keyword>
<reference evidence="7 8" key="1">
    <citation type="journal article" date="2019" name="Int. J. Syst. Evol. Microbiol.">
        <title>The Global Catalogue of Microorganisms (GCM) 10K type strain sequencing project: providing services to taxonomists for standard genome sequencing and annotation.</title>
        <authorList>
            <consortium name="The Broad Institute Genomics Platform"/>
            <consortium name="The Broad Institute Genome Sequencing Center for Infectious Disease"/>
            <person name="Wu L."/>
            <person name="Ma J."/>
        </authorList>
    </citation>
    <scope>NUCLEOTIDE SEQUENCE [LARGE SCALE GENOMIC DNA]</scope>
    <source>
        <strain evidence="7 8">JCM 14331</strain>
    </source>
</reference>
<evidence type="ECO:0000256" key="5">
    <source>
        <dbReference type="SAM" id="Phobius"/>
    </source>
</evidence>
<gene>
    <name evidence="7" type="ORF">GCM10009098_35380</name>
</gene>
<keyword evidence="8" id="KW-1185">Reference proteome</keyword>
<dbReference type="Proteomes" id="UP001501169">
    <property type="component" value="Unassembled WGS sequence"/>
</dbReference>
<feature type="transmembrane region" description="Helical" evidence="5">
    <location>
        <begin position="177"/>
        <end position="193"/>
    </location>
</feature>
<organism evidence="7 8">
    <name type="scientific">Rheinheimera aquimaris</name>
    <dbReference type="NCBI Taxonomy" id="412437"/>
    <lineage>
        <taxon>Bacteria</taxon>
        <taxon>Pseudomonadati</taxon>
        <taxon>Pseudomonadota</taxon>
        <taxon>Gammaproteobacteria</taxon>
        <taxon>Chromatiales</taxon>
        <taxon>Chromatiaceae</taxon>
        <taxon>Rheinheimera</taxon>
    </lineage>
</organism>
<dbReference type="PANTHER" id="PTHR37422:SF13">
    <property type="entry name" value="LIPOPOLYSACCHARIDE BIOSYNTHESIS PROTEIN PA4999-RELATED"/>
    <property type="match status" value="1"/>
</dbReference>
<feature type="transmembrane region" description="Helical" evidence="5">
    <location>
        <begin position="69"/>
        <end position="88"/>
    </location>
</feature>
<comment type="subcellular location">
    <subcellularLocation>
        <location evidence="1">Membrane</location>
        <topology evidence="1">Multi-pass membrane protein</topology>
    </subcellularLocation>
</comment>
<evidence type="ECO:0000313" key="8">
    <source>
        <dbReference type="Proteomes" id="UP001501169"/>
    </source>
</evidence>
<comment type="caution">
    <text evidence="7">The sequence shown here is derived from an EMBL/GenBank/DDBJ whole genome shotgun (WGS) entry which is preliminary data.</text>
</comment>
<evidence type="ECO:0000313" key="7">
    <source>
        <dbReference type="EMBL" id="GAA0564152.1"/>
    </source>
</evidence>
<sequence length="454" mass="51102">MAIVNSNTRLIVQERTDAFFPFLFLCLYMVLILVRPHEWLPQLQDLPVIRLSLLLAFFSYLVLQHDKKLPPQTLCCMLLVLVMLLSGIRNGWLGGGITSANNFIISGVLPIIVFSGLTTTVARTRMLMLIAIIAAMVMVNNGISQKNSSVGIGWAGSALSWLDRITYVGFFNDPNDLGMFFVMTLPFVVLFFLQGGFVIKVISALSGAYILYGVYLTNSRGALVSLVAMAAVFSYLNWGKLKTVLTGLLLSPALIFIFMKFRSIDVDEESAAGRVDSWYEGMQLFFWRPILGVGQGNFLDYHHITAHNSYVLTLAELGLSGYFLWMVFLLLTLYMVYPQRQLNTITLPTIPESFASYREQEAFTKQYNRVKAQKWYSDCMFYSMVGFAGTVFFLSRTYSVVGYVFAGIAIAQYYQVAKFTGLSPLPSLKNVMTRILWLTLLSIFVLLIAIRVML</sequence>
<evidence type="ECO:0000256" key="3">
    <source>
        <dbReference type="ARBA" id="ARBA00022989"/>
    </source>
</evidence>
<evidence type="ECO:0000259" key="6">
    <source>
        <dbReference type="Pfam" id="PF04932"/>
    </source>
</evidence>
<feature type="transmembrane region" description="Helical" evidence="5">
    <location>
        <begin position="18"/>
        <end position="34"/>
    </location>
</feature>
<feature type="transmembrane region" description="Helical" evidence="5">
    <location>
        <begin position="221"/>
        <end position="238"/>
    </location>
</feature>